<feature type="transmembrane region" description="Helical" evidence="2">
    <location>
        <begin position="36"/>
        <end position="54"/>
    </location>
</feature>
<dbReference type="Proteomes" id="UP000315842">
    <property type="component" value="Unassembled WGS sequence"/>
</dbReference>
<dbReference type="InterPro" id="IPR051916">
    <property type="entry name" value="GPI-anchor_lipid_remodeler"/>
</dbReference>
<evidence type="ECO:0000256" key="1">
    <source>
        <dbReference type="SAM" id="MobiDB-lite"/>
    </source>
</evidence>
<feature type="region of interest" description="Disordered" evidence="1">
    <location>
        <begin position="1"/>
        <end position="29"/>
    </location>
</feature>
<dbReference type="PANTHER" id="PTHR14859:SF1">
    <property type="entry name" value="PGAP2-INTERACTING PROTEIN"/>
    <property type="match status" value="1"/>
</dbReference>
<dbReference type="SUPFAM" id="SSF56219">
    <property type="entry name" value="DNase I-like"/>
    <property type="match status" value="1"/>
</dbReference>
<keyword evidence="5" id="KW-1185">Reference proteome</keyword>
<feature type="transmembrane region" description="Helical" evidence="2">
    <location>
        <begin position="276"/>
        <end position="295"/>
    </location>
</feature>
<reference evidence="4 5" key="1">
    <citation type="submission" date="2019-06" db="EMBL/GenBank/DDBJ databases">
        <title>Whole genome shotgun sequence of Cellulomonas uda NBRC 3747.</title>
        <authorList>
            <person name="Hosoyama A."/>
            <person name="Uohara A."/>
            <person name="Ohji S."/>
            <person name="Ichikawa N."/>
        </authorList>
    </citation>
    <scope>NUCLEOTIDE SEQUENCE [LARGE SCALE GENOMIC DNA]</scope>
    <source>
        <strain evidence="4 5">NBRC 3747</strain>
    </source>
</reference>
<keyword evidence="2" id="KW-0812">Transmembrane</keyword>
<dbReference type="InterPro" id="IPR005135">
    <property type="entry name" value="Endo/exonuclease/phosphatase"/>
</dbReference>
<evidence type="ECO:0000313" key="4">
    <source>
        <dbReference type="EMBL" id="GEA80777.1"/>
    </source>
</evidence>
<evidence type="ECO:0000313" key="5">
    <source>
        <dbReference type="Proteomes" id="UP000315842"/>
    </source>
</evidence>
<feature type="transmembrane region" description="Helical" evidence="2">
    <location>
        <begin position="248"/>
        <end position="269"/>
    </location>
</feature>
<feature type="transmembrane region" description="Helical" evidence="2">
    <location>
        <begin position="183"/>
        <end position="202"/>
    </location>
</feature>
<feature type="region of interest" description="Disordered" evidence="1">
    <location>
        <begin position="389"/>
        <end position="408"/>
    </location>
</feature>
<feature type="domain" description="Endonuclease/exonuclease/phosphatase" evidence="3">
    <location>
        <begin position="456"/>
        <end position="673"/>
    </location>
</feature>
<dbReference type="RefSeq" id="WP_166772138.1">
    <property type="nucleotide sequence ID" value="NZ_BJLP01000016.1"/>
</dbReference>
<feature type="transmembrane region" description="Helical" evidence="2">
    <location>
        <begin position="222"/>
        <end position="242"/>
    </location>
</feature>
<proteinExistence type="predicted"/>
<evidence type="ECO:0000259" key="3">
    <source>
        <dbReference type="Pfam" id="PF03372"/>
    </source>
</evidence>
<dbReference type="Pfam" id="PF03372">
    <property type="entry name" value="Exo_endo_phos"/>
    <property type="match status" value="1"/>
</dbReference>
<gene>
    <name evidence="4" type="ORF">CUD01_12210</name>
</gene>
<dbReference type="GO" id="GO:0016020">
    <property type="term" value="C:membrane"/>
    <property type="evidence" value="ECO:0007669"/>
    <property type="project" value="GOC"/>
</dbReference>
<dbReference type="Gene3D" id="3.60.10.10">
    <property type="entry name" value="Endonuclease/exonuclease/phosphatase"/>
    <property type="match status" value="1"/>
</dbReference>
<accession>A0A4Y3K9Y0</accession>
<protein>
    <recommendedName>
        <fullName evidence="3">Endonuclease/exonuclease/phosphatase domain-containing protein</fullName>
    </recommendedName>
</protein>
<name>A0A4Y3K9Y0_CELUD</name>
<comment type="caution">
    <text evidence="4">The sequence shown here is derived from an EMBL/GenBank/DDBJ whole genome shotgun (WGS) entry which is preliminary data.</text>
</comment>
<feature type="transmembrane region" description="Helical" evidence="2">
    <location>
        <begin position="125"/>
        <end position="146"/>
    </location>
</feature>
<dbReference type="PANTHER" id="PTHR14859">
    <property type="entry name" value="CALCOFLUOR WHITE HYPERSENSITIVE PROTEIN PRECURSOR"/>
    <property type="match status" value="1"/>
</dbReference>
<feature type="compositionally biased region" description="Basic and acidic residues" evidence="1">
    <location>
        <begin position="1"/>
        <end position="10"/>
    </location>
</feature>
<dbReference type="AlphaFoldDB" id="A0A4Y3K9Y0"/>
<keyword evidence="2" id="KW-0472">Membrane</keyword>
<evidence type="ECO:0000256" key="2">
    <source>
        <dbReference type="SAM" id="Phobius"/>
    </source>
</evidence>
<dbReference type="GO" id="GO:0003824">
    <property type="term" value="F:catalytic activity"/>
    <property type="evidence" value="ECO:0007669"/>
    <property type="project" value="InterPro"/>
</dbReference>
<feature type="transmembrane region" description="Helical" evidence="2">
    <location>
        <begin position="158"/>
        <end position="177"/>
    </location>
</feature>
<dbReference type="InterPro" id="IPR036691">
    <property type="entry name" value="Endo/exonu/phosph_ase_sf"/>
</dbReference>
<keyword evidence="2" id="KW-1133">Transmembrane helix</keyword>
<sequence length="683" mass="68408">MTSDDTREARPTGSADEQAPAGSVARPPDDGTPTRVWLLAALVVATLELVRASGPLLDHAFASGVVTVGVTALATYAAAGLVAGALLVATRAPSGVPTGRTVIVGAAVLAVLRVVLQGLDGDARYGLGLVSVAWAVGVLVVAAAFVAGRASGPRQAALGVVVGCGLSAGLQVLLGSWDAVWRSSWVGWVVAVAVAVAPLAAVRVTSGGTGAGAPATNRPRRLWALGPVIAIAVMIGANPAFLASQAGIALGWAGLAVVLATGLGGWLLLRPDRWPGAVRVGAAVLVVAAVALAMLTSGGTALVAVVVLDAVLGVVLVGTLSVRRSAPPGTWRTAGAVAVAGLGVVLPLLGYMLDYDVPLPFDNAYVPVAAAVVVAVCGLHHRTPAPVAPLGSASGGAQGPAPDPAPDLRQPARVRAARLLLVPPVVLALVGLGPSTTSTHGRDVPARAAGDALTVVSWNLHYGVTPSGGVDLESAAATVEAAGADVVLLQEVERGWVLGGGADMATWLARRLGMTVEYAPAADRQFGNAVLARSGLTDVAVTVLPYGAGPQGRSALSATVTTAGGEAVRVTSVHLQHRAENTPTRLDQLATLLAAEPGTGPSVLGGDLNARPGWPEVELLTDAGWVSAVDEVGDADALTSPSDAPAERIDWVLGRHVGFASADVLTDVTTSDHLPLVVRVTLP</sequence>
<organism evidence="4 5">
    <name type="scientific">Cellulomonas uda</name>
    <dbReference type="NCBI Taxonomy" id="1714"/>
    <lineage>
        <taxon>Bacteria</taxon>
        <taxon>Bacillati</taxon>
        <taxon>Actinomycetota</taxon>
        <taxon>Actinomycetes</taxon>
        <taxon>Micrococcales</taxon>
        <taxon>Cellulomonadaceae</taxon>
        <taxon>Cellulomonas</taxon>
    </lineage>
</organism>
<dbReference type="GO" id="GO:0006506">
    <property type="term" value="P:GPI anchor biosynthetic process"/>
    <property type="evidence" value="ECO:0007669"/>
    <property type="project" value="TreeGrafter"/>
</dbReference>
<feature type="transmembrane region" description="Helical" evidence="2">
    <location>
        <begin position="101"/>
        <end position="119"/>
    </location>
</feature>
<feature type="transmembrane region" description="Helical" evidence="2">
    <location>
        <begin position="301"/>
        <end position="322"/>
    </location>
</feature>
<feature type="transmembrane region" description="Helical" evidence="2">
    <location>
        <begin position="334"/>
        <end position="352"/>
    </location>
</feature>
<dbReference type="EMBL" id="BJLP01000016">
    <property type="protein sequence ID" value="GEA80777.1"/>
    <property type="molecule type" value="Genomic_DNA"/>
</dbReference>
<feature type="transmembrane region" description="Helical" evidence="2">
    <location>
        <begin position="60"/>
        <end position="89"/>
    </location>
</feature>